<sequence length="583" mass="60129">MVTLIFLGLVGGLITGISPCILPVLPVIFLSGGAQSARSSAAQTVGGHPATPARGTGSRPFLVVLGLAISFSVFTLLGSIVLSALPVPQDIIRWVGLACLVLIGIGMIVPRFQHLLEKPFSRIPQRQVGTDRGGFLLGLVLGTVYVPCAGPVLAAITVAGATGKIGAGTVVLTIAFAVGTAAPLLFFALAGRGVAERVRAFRTKQRGIRVVAGVVVLGLAVALAFNATDAIQRAIPDYTAALNHDLESAGSTSALGSAAGGGGTASQSLASCEEEASFTVATSLRACGPAPKLTGISQWFNTKDDQPVTLKSLEGKVVLVDFWAYSCINCQRAIAHVEQWYKTYSSSGLVVIGVHTPEYAFEHVASNVKAGAARLGITYPVALDNDYATWNAYGNNSWPADYLVDAKGDIRNVSIGEGDYSGLESMIRTLLKSASPGVTLPGQTHVADTTPTDQNQTPETYLGTQRATADASSPALVAGTRTYAPQTKIPANKFVLSGSWTGAAEDLTSGKYATISLGYTASKVYLDIGGTGTITATVGGKSTAMRVSGAPNIYTVVNSSSVHTGAVSIAVSPGLRAYSFTFG</sequence>
<dbReference type="Pfam" id="PF02683">
    <property type="entry name" value="DsbD_TM"/>
    <property type="match status" value="1"/>
</dbReference>
<dbReference type="GO" id="GO:0017004">
    <property type="term" value="P:cytochrome complex assembly"/>
    <property type="evidence" value="ECO:0007669"/>
    <property type="project" value="InterPro"/>
</dbReference>
<feature type="domain" description="Thioredoxin" evidence="7">
    <location>
        <begin position="284"/>
        <end position="432"/>
    </location>
</feature>
<dbReference type="Gene3D" id="2.60.120.260">
    <property type="entry name" value="Galactose-binding domain-like"/>
    <property type="match status" value="1"/>
</dbReference>
<dbReference type="AlphaFoldDB" id="A0A495IGS3"/>
<dbReference type="SUPFAM" id="SSF52833">
    <property type="entry name" value="Thioredoxin-like"/>
    <property type="match status" value="1"/>
</dbReference>
<feature type="transmembrane region" description="Helical" evidence="6">
    <location>
        <begin position="210"/>
        <end position="227"/>
    </location>
</feature>
<keyword evidence="2" id="KW-1003">Cell membrane</keyword>
<dbReference type="PANTHER" id="PTHR42852">
    <property type="entry name" value="THIOL:DISULFIDE INTERCHANGE PROTEIN DSBE"/>
    <property type="match status" value="1"/>
</dbReference>
<proteinExistence type="predicted"/>
<evidence type="ECO:0000256" key="6">
    <source>
        <dbReference type="SAM" id="Phobius"/>
    </source>
</evidence>
<evidence type="ECO:0000256" key="1">
    <source>
        <dbReference type="ARBA" id="ARBA00004651"/>
    </source>
</evidence>
<dbReference type="OrthoDB" id="9811352at2"/>
<evidence type="ECO:0000256" key="3">
    <source>
        <dbReference type="ARBA" id="ARBA00022692"/>
    </source>
</evidence>
<keyword evidence="3 6" id="KW-0812">Transmembrane</keyword>
<evidence type="ECO:0000259" key="7">
    <source>
        <dbReference type="PROSITE" id="PS51352"/>
    </source>
</evidence>
<evidence type="ECO:0000313" key="9">
    <source>
        <dbReference type="Proteomes" id="UP000280008"/>
    </source>
</evidence>
<comment type="caution">
    <text evidence="8">The sequence shown here is derived from an EMBL/GenBank/DDBJ whole genome shotgun (WGS) entry which is preliminary data.</text>
</comment>
<dbReference type="InterPro" id="IPR036249">
    <property type="entry name" value="Thioredoxin-like_sf"/>
</dbReference>
<gene>
    <name evidence="8" type="ORF">C8E83_1466</name>
</gene>
<feature type="transmembrane region" description="Helical" evidence="6">
    <location>
        <begin position="165"/>
        <end position="189"/>
    </location>
</feature>
<dbReference type="InterPro" id="IPR041017">
    <property type="entry name" value="Thioredoxin_10"/>
</dbReference>
<feature type="transmembrane region" description="Helical" evidence="6">
    <location>
        <begin position="6"/>
        <end position="30"/>
    </location>
</feature>
<keyword evidence="4 6" id="KW-1133">Transmembrane helix</keyword>
<dbReference type="PANTHER" id="PTHR42852:SF13">
    <property type="entry name" value="PROTEIN DIPZ"/>
    <property type="match status" value="1"/>
</dbReference>
<evidence type="ECO:0000256" key="4">
    <source>
        <dbReference type="ARBA" id="ARBA00022989"/>
    </source>
</evidence>
<dbReference type="InterPro" id="IPR000866">
    <property type="entry name" value="AhpC/TSA"/>
</dbReference>
<evidence type="ECO:0000256" key="2">
    <source>
        <dbReference type="ARBA" id="ARBA00022475"/>
    </source>
</evidence>
<comment type="subcellular location">
    <subcellularLocation>
        <location evidence="1">Cell membrane</location>
        <topology evidence="1">Multi-pass membrane protein</topology>
    </subcellularLocation>
</comment>
<keyword evidence="5 6" id="KW-0472">Membrane</keyword>
<reference evidence="8 9" key="1">
    <citation type="submission" date="2018-10" db="EMBL/GenBank/DDBJ databases">
        <title>Sequencing the genomes of 1000 actinobacteria strains.</title>
        <authorList>
            <person name="Klenk H.-P."/>
        </authorList>
    </citation>
    <scope>NUCLEOTIDE SEQUENCE [LARGE SCALE GENOMIC DNA]</scope>
    <source>
        <strain evidence="8 9">DSM 17894</strain>
    </source>
</reference>
<dbReference type="InterPro" id="IPR003834">
    <property type="entry name" value="Cyt_c_assmbl_TM_dom"/>
</dbReference>
<evidence type="ECO:0000256" key="5">
    <source>
        <dbReference type="ARBA" id="ARBA00023136"/>
    </source>
</evidence>
<organism evidence="8 9">
    <name type="scientific">Frondihabitans australicus</name>
    <dbReference type="NCBI Taxonomy" id="386892"/>
    <lineage>
        <taxon>Bacteria</taxon>
        <taxon>Bacillati</taxon>
        <taxon>Actinomycetota</taxon>
        <taxon>Actinomycetes</taxon>
        <taxon>Micrococcales</taxon>
        <taxon>Microbacteriaceae</taxon>
        <taxon>Frondihabitans</taxon>
    </lineage>
</organism>
<protein>
    <submittedName>
        <fullName evidence="8">Cytochrome c biogenesis protein CcdA</fullName>
    </submittedName>
</protein>
<dbReference type="EMBL" id="RBKS01000001">
    <property type="protein sequence ID" value="RKR74355.1"/>
    <property type="molecule type" value="Genomic_DNA"/>
</dbReference>
<dbReference type="RefSeq" id="WP_121369109.1">
    <property type="nucleotide sequence ID" value="NZ_RBKS01000001.1"/>
</dbReference>
<dbReference type="Proteomes" id="UP000280008">
    <property type="component" value="Unassembled WGS sequence"/>
</dbReference>
<name>A0A495IGS3_9MICO</name>
<dbReference type="InterPro" id="IPR050553">
    <property type="entry name" value="Thioredoxin_ResA/DsbE_sf"/>
</dbReference>
<dbReference type="InterPro" id="IPR013766">
    <property type="entry name" value="Thioredoxin_domain"/>
</dbReference>
<keyword evidence="9" id="KW-1185">Reference proteome</keyword>
<evidence type="ECO:0000313" key="8">
    <source>
        <dbReference type="EMBL" id="RKR74355.1"/>
    </source>
</evidence>
<feature type="transmembrane region" description="Helical" evidence="6">
    <location>
        <begin position="133"/>
        <end position="159"/>
    </location>
</feature>
<dbReference type="CDD" id="cd03012">
    <property type="entry name" value="TlpA_like_DipZ_like"/>
    <property type="match status" value="1"/>
</dbReference>
<dbReference type="PROSITE" id="PS51352">
    <property type="entry name" value="THIOREDOXIN_2"/>
    <property type="match status" value="1"/>
</dbReference>
<dbReference type="Gene3D" id="3.40.30.10">
    <property type="entry name" value="Glutaredoxin"/>
    <property type="match status" value="1"/>
</dbReference>
<feature type="transmembrane region" description="Helical" evidence="6">
    <location>
        <begin position="61"/>
        <end position="85"/>
    </location>
</feature>
<accession>A0A495IGS3</accession>
<dbReference type="GO" id="GO:0005886">
    <property type="term" value="C:plasma membrane"/>
    <property type="evidence" value="ECO:0007669"/>
    <property type="project" value="UniProtKB-SubCell"/>
</dbReference>
<dbReference type="GO" id="GO:0016491">
    <property type="term" value="F:oxidoreductase activity"/>
    <property type="evidence" value="ECO:0007669"/>
    <property type="project" value="InterPro"/>
</dbReference>
<feature type="transmembrane region" description="Helical" evidence="6">
    <location>
        <begin position="91"/>
        <end position="112"/>
    </location>
</feature>
<dbReference type="GO" id="GO:0016209">
    <property type="term" value="F:antioxidant activity"/>
    <property type="evidence" value="ECO:0007669"/>
    <property type="project" value="InterPro"/>
</dbReference>
<dbReference type="Pfam" id="PF17991">
    <property type="entry name" value="Thioredoxin_10"/>
    <property type="match status" value="1"/>
</dbReference>
<dbReference type="Pfam" id="PF00578">
    <property type="entry name" value="AhpC-TSA"/>
    <property type="match status" value="1"/>
</dbReference>